<dbReference type="SUPFAM" id="SSF53167">
    <property type="entry name" value="Purine and uridine phosphorylases"/>
    <property type="match status" value="1"/>
</dbReference>
<evidence type="ECO:0000256" key="1">
    <source>
        <dbReference type="ARBA" id="ARBA00022737"/>
    </source>
</evidence>
<feature type="domain" description="EF-hand" evidence="3">
    <location>
        <begin position="107"/>
        <end position="142"/>
    </location>
</feature>
<dbReference type="InterPro" id="IPR050230">
    <property type="entry name" value="CALM/Myosin/TropC-like"/>
</dbReference>
<dbReference type="InterPro" id="IPR002048">
    <property type="entry name" value="EF_hand_dom"/>
</dbReference>
<sequence length="467" mass="51173">MADTFLSAPKNEQRVGKVSSKDGAWSAYGLRPVASLTGINIASHIILEGNILRLCEICGKETKFYCTYDGDPHPKGTKSEVVAPHGVVAVCNEECKKELLKKLKLEKKIELFHTGFRVFDRDGDGSITIQELAEVMKDLGQTADEAQLTRLVASIDKDNNGAIEFEEFVPLLTKMLGKVMHSLSELKHLQTIEEDQMSQLKENLKLREVHHPEKKIKVVVLLVVVAEEILPVLEKFQPNRNEELEGELLKLAKVFTTTIKKEGEEGGDSYTLHVLQVADSSLYNRHYSGYTQSSAIVSITAKVINPDLLVSFGTAGGTVGKVKVGDAVLANGCVFVDRTRTSSKSSHDWGVFGGPTMPTTKLAAKLGLYEGLVGSQISYNITELQENLIDILGICAIDMEAAPEAQIAMQIPLNFIAIKVVSNGIYPGDGAKMEKEYVDHKLQVSQKGVEVLGTLFDFLIGKCIKDL</sequence>
<dbReference type="AlphaFoldDB" id="A0A7S4PLK9"/>
<dbReference type="FunFam" id="1.10.238.10:FF:000178">
    <property type="entry name" value="Calmodulin-2 A"/>
    <property type="match status" value="1"/>
</dbReference>
<evidence type="ECO:0000259" key="3">
    <source>
        <dbReference type="PROSITE" id="PS50222"/>
    </source>
</evidence>
<dbReference type="InterPro" id="IPR035994">
    <property type="entry name" value="Nucleoside_phosphorylase_sf"/>
</dbReference>
<dbReference type="PANTHER" id="PTHR23048:SF0">
    <property type="entry name" value="CALMODULIN LIKE 3"/>
    <property type="match status" value="1"/>
</dbReference>
<dbReference type="InterPro" id="IPR011992">
    <property type="entry name" value="EF-hand-dom_pair"/>
</dbReference>
<keyword evidence="1" id="KW-0677">Repeat</keyword>
<dbReference type="GO" id="GO:0009116">
    <property type="term" value="P:nucleoside metabolic process"/>
    <property type="evidence" value="ECO:0007669"/>
    <property type="project" value="InterPro"/>
</dbReference>
<proteinExistence type="predicted"/>
<feature type="domain" description="EF-hand" evidence="3">
    <location>
        <begin position="143"/>
        <end position="178"/>
    </location>
</feature>
<accession>A0A7S4PLK9</accession>
<dbReference type="EMBL" id="HBKR01038983">
    <property type="protein sequence ID" value="CAE2339168.1"/>
    <property type="molecule type" value="Transcribed_RNA"/>
</dbReference>
<dbReference type="GO" id="GO:0005509">
    <property type="term" value="F:calcium ion binding"/>
    <property type="evidence" value="ECO:0007669"/>
    <property type="project" value="InterPro"/>
</dbReference>
<dbReference type="PROSITE" id="PS00018">
    <property type="entry name" value="EF_HAND_1"/>
    <property type="match status" value="2"/>
</dbReference>
<evidence type="ECO:0000256" key="2">
    <source>
        <dbReference type="ARBA" id="ARBA00022837"/>
    </source>
</evidence>
<dbReference type="CDD" id="cd00051">
    <property type="entry name" value="EFh"/>
    <property type="match status" value="1"/>
</dbReference>
<reference evidence="4" key="1">
    <citation type="submission" date="2021-01" db="EMBL/GenBank/DDBJ databases">
        <authorList>
            <person name="Corre E."/>
            <person name="Pelletier E."/>
            <person name="Niang G."/>
            <person name="Scheremetjew M."/>
            <person name="Finn R."/>
            <person name="Kale V."/>
            <person name="Holt S."/>
            <person name="Cochrane G."/>
            <person name="Meng A."/>
            <person name="Brown T."/>
            <person name="Cohen L."/>
        </authorList>
    </citation>
    <scope>NUCLEOTIDE SEQUENCE</scope>
    <source>
        <strain evidence="4">SoJaBio B1-5/56/2</strain>
    </source>
</reference>
<dbReference type="PANTHER" id="PTHR23048">
    <property type="entry name" value="MYOSIN LIGHT CHAIN 1, 3"/>
    <property type="match status" value="1"/>
</dbReference>
<dbReference type="PROSITE" id="PS50222">
    <property type="entry name" value="EF_HAND_2"/>
    <property type="match status" value="2"/>
</dbReference>
<dbReference type="Pfam" id="PF13499">
    <property type="entry name" value="EF-hand_7"/>
    <property type="match status" value="1"/>
</dbReference>
<evidence type="ECO:0000313" key="4">
    <source>
        <dbReference type="EMBL" id="CAE2339168.1"/>
    </source>
</evidence>
<dbReference type="InterPro" id="IPR000845">
    <property type="entry name" value="Nucleoside_phosphorylase_d"/>
</dbReference>
<protein>
    <recommendedName>
        <fullName evidence="3">EF-hand domain-containing protein</fullName>
    </recommendedName>
</protein>
<dbReference type="Gene3D" id="3.40.50.1580">
    <property type="entry name" value="Nucleoside phosphorylase domain"/>
    <property type="match status" value="1"/>
</dbReference>
<dbReference type="GO" id="GO:0016460">
    <property type="term" value="C:myosin II complex"/>
    <property type="evidence" value="ECO:0007669"/>
    <property type="project" value="TreeGrafter"/>
</dbReference>
<dbReference type="GO" id="GO:0003824">
    <property type="term" value="F:catalytic activity"/>
    <property type="evidence" value="ECO:0007669"/>
    <property type="project" value="InterPro"/>
</dbReference>
<dbReference type="Gene3D" id="1.10.238.10">
    <property type="entry name" value="EF-hand"/>
    <property type="match status" value="1"/>
</dbReference>
<dbReference type="SUPFAM" id="SSF47473">
    <property type="entry name" value="EF-hand"/>
    <property type="match status" value="1"/>
</dbReference>
<dbReference type="SMART" id="SM00054">
    <property type="entry name" value="EFh"/>
    <property type="match status" value="2"/>
</dbReference>
<keyword evidence="2" id="KW-0106">Calcium</keyword>
<name>A0A7S4PLK9_9EUKA</name>
<dbReference type="InterPro" id="IPR018247">
    <property type="entry name" value="EF_Hand_1_Ca_BS"/>
</dbReference>
<dbReference type="Pfam" id="PF01048">
    <property type="entry name" value="PNP_UDP_1"/>
    <property type="match status" value="1"/>
</dbReference>
<gene>
    <name evidence="4" type="ORF">NAES01612_LOCUS25477</name>
</gene>
<organism evidence="4">
    <name type="scientific">Paramoeba aestuarina</name>
    <dbReference type="NCBI Taxonomy" id="180227"/>
    <lineage>
        <taxon>Eukaryota</taxon>
        <taxon>Amoebozoa</taxon>
        <taxon>Discosea</taxon>
        <taxon>Flabellinia</taxon>
        <taxon>Dactylopodida</taxon>
        <taxon>Paramoebidae</taxon>
        <taxon>Paramoeba</taxon>
    </lineage>
</organism>